<accession>A0A5B0SLR0</accession>
<sequence length="105" mass="11823">MLISIPVNTADILDQFPASDFFHGLRSDLRIRPADININYRHRQIPRPTPASSGVSGRVASRSRFLKSQVLVVSIPPQEVPEPVEAFRIKSHRSIECEASNKNKF</sequence>
<comment type="caution">
    <text evidence="1">The sequence shown here is derived from an EMBL/GenBank/DDBJ whole genome shotgun (WGS) entry which is preliminary data.</text>
</comment>
<dbReference type="Proteomes" id="UP000325313">
    <property type="component" value="Unassembled WGS sequence"/>
</dbReference>
<dbReference type="AlphaFoldDB" id="A0A5B0SLR0"/>
<evidence type="ECO:0000313" key="2">
    <source>
        <dbReference type="Proteomes" id="UP000325313"/>
    </source>
</evidence>
<dbReference type="EMBL" id="VDEP01000001">
    <property type="protein sequence ID" value="KAA1138780.1"/>
    <property type="molecule type" value="Genomic_DNA"/>
</dbReference>
<proteinExistence type="predicted"/>
<name>A0A5B0SLR0_PUCGR</name>
<protein>
    <submittedName>
        <fullName evidence="1">Uncharacterized protein</fullName>
    </submittedName>
</protein>
<organism evidence="1 2">
    <name type="scientific">Puccinia graminis f. sp. tritici</name>
    <dbReference type="NCBI Taxonomy" id="56615"/>
    <lineage>
        <taxon>Eukaryota</taxon>
        <taxon>Fungi</taxon>
        <taxon>Dikarya</taxon>
        <taxon>Basidiomycota</taxon>
        <taxon>Pucciniomycotina</taxon>
        <taxon>Pucciniomycetes</taxon>
        <taxon>Pucciniales</taxon>
        <taxon>Pucciniaceae</taxon>
        <taxon>Puccinia</taxon>
    </lineage>
</organism>
<reference evidence="1 2" key="1">
    <citation type="submission" date="2019-05" db="EMBL/GenBank/DDBJ databases">
        <title>Emergence of the Ug99 lineage of the wheat stem rust pathogen through somatic hybridization.</title>
        <authorList>
            <person name="Li F."/>
            <person name="Upadhyaya N.M."/>
            <person name="Sperschneider J."/>
            <person name="Matny O."/>
            <person name="Nguyen-Phuc H."/>
            <person name="Mago R."/>
            <person name="Raley C."/>
            <person name="Miller M.E."/>
            <person name="Silverstein K.A.T."/>
            <person name="Henningsen E."/>
            <person name="Hirsch C.D."/>
            <person name="Visser B."/>
            <person name="Pretorius Z.A."/>
            <person name="Steffenson B.J."/>
            <person name="Schwessinger B."/>
            <person name="Dodds P.N."/>
            <person name="Figueroa M."/>
        </authorList>
    </citation>
    <scope>NUCLEOTIDE SEQUENCE [LARGE SCALE GENOMIC DNA]</scope>
    <source>
        <strain evidence="1 2">Ug99</strain>
    </source>
</reference>
<gene>
    <name evidence="1" type="ORF">PGTUg99_007304</name>
</gene>
<evidence type="ECO:0000313" key="1">
    <source>
        <dbReference type="EMBL" id="KAA1138780.1"/>
    </source>
</evidence>